<sequence length="92" mass="10338">MSISQPPKLYCLPTNLPIDGAVRIDLEEGIPVFRASSSVQSRVEELLAKQQETSLSAEEEQELDCYEEIDDYLSFVNRTMRNLSFAPTQPAS</sequence>
<name>A0ABR8DNU9_9NOSO</name>
<evidence type="ECO:0000313" key="2">
    <source>
        <dbReference type="Proteomes" id="UP000623440"/>
    </source>
</evidence>
<comment type="caution">
    <text evidence="1">The sequence shown here is derived from an EMBL/GenBank/DDBJ whole genome shotgun (WGS) entry which is preliminary data.</text>
</comment>
<dbReference type="Proteomes" id="UP000623440">
    <property type="component" value="Unassembled WGS sequence"/>
</dbReference>
<reference evidence="1 2" key="1">
    <citation type="journal article" date="2020" name="ISME J.">
        <title>Comparative genomics reveals insights into cyanobacterial evolution and habitat adaptation.</title>
        <authorList>
            <person name="Chen M.Y."/>
            <person name="Teng W.K."/>
            <person name="Zhao L."/>
            <person name="Hu C.X."/>
            <person name="Zhou Y.K."/>
            <person name="Han B.P."/>
            <person name="Song L.R."/>
            <person name="Shu W.S."/>
        </authorList>
    </citation>
    <scope>NUCLEOTIDE SEQUENCE [LARGE SCALE GENOMIC DNA]</scope>
    <source>
        <strain evidence="1 2">FACHB-838</strain>
    </source>
</reference>
<dbReference type="EMBL" id="JACJSI010000022">
    <property type="protein sequence ID" value="MBD2530591.1"/>
    <property type="molecule type" value="Genomic_DNA"/>
</dbReference>
<evidence type="ECO:0000313" key="1">
    <source>
        <dbReference type="EMBL" id="MBD2530591.1"/>
    </source>
</evidence>
<accession>A0ABR8DNU9</accession>
<proteinExistence type="predicted"/>
<protein>
    <submittedName>
        <fullName evidence="1">Uncharacterized protein</fullName>
    </submittedName>
</protein>
<gene>
    <name evidence="1" type="ORF">H6G97_13820</name>
</gene>
<organism evidence="1 2">
    <name type="scientific">Nostoc flagelliforme FACHB-838</name>
    <dbReference type="NCBI Taxonomy" id="2692904"/>
    <lineage>
        <taxon>Bacteria</taxon>
        <taxon>Bacillati</taxon>
        <taxon>Cyanobacteriota</taxon>
        <taxon>Cyanophyceae</taxon>
        <taxon>Nostocales</taxon>
        <taxon>Nostocaceae</taxon>
        <taxon>Nostoc</taxon>
    </lineage>
</organism>
<keyword evidence="2" id="KW-1185">Reference proteome</keyword>
<dbReference type="RefSeq" id="WP_190941132.1">
    <property type="nucleotide sequence ID" value="NZ_JACJSI010000022.1"/>
</dbReference>